<proteinExistence type="predicted"/>
<sequence length="157" mass="17754">MDDEDKASSCCRRRQPPSFAANPSRSSVVPSPSPSDRALRQPELPPIRSVRPCLPSSNHPHCPLSLLHAATADPFFCFISLERSYISLCLNRYPYNEWLRQTFRHSSYHLHHPSTLLLSLPPPIHSSSNQPGLLFTASYWISRRCCKLTVATSATRR</sequence>
<evidence type="ECO:0000313" key="3">
    <source>
        <dbReference type="Proteomes" id="UP001341840"/>
    </source>
</evidence>
<dbReference type="Proteomes" id="UP001341840">
    <property type="component" value="Unassembled WGS sequence"/>
</dbReference>
<reference evidence="2 3" key="1">
    <citation type="journal article" date="2023" name="Plants (Basel)">
        <title>Bridging the Gap: Combining Genomics and Transcriptomics Approaches to Understand Stylosanthes scabra, an Orphan Legume from the Brazilian Caatinga.</title>
        <authorList>
            <person name="Ferreira-Neto J.R.C."/>
            <person name="da Silva M.D."/>
            <person name="Binneck E."/>
            <person name="de Melo N.F."/>
            <person name="da Silva R.H."/>
            <person name="de Melo A.L.T.M."/>
            <person name="Pandolfi V."/>
            <person name="Bustamante F.O."/>
            <person name="Brasileiro-Vidal A.C."/>
            <person name="Benko-Iseppon A.M."/>
        </authorList>
    </citation>
    <scope>NUCLEOTIDE SEQUENCE [LARGE SCALE GENOMIC DNA]</scope>
    <source>
        <tissue evidence="2">Leaves</tissue>
    </source>
</reference>
<organism evidence="2 3">
    <name type="scientific">Stylosanthes scabra</name>
    <dbReference type="NCBI Taxonomy" id="79078"/>
    <lineage>
        <taxon>Eukaryota</taxon>
        <taxon>Viridiplantae</taxon>
        <taxon>Streptophyta</taxon>
        <taxon>Embryophyta</taxon>
        <taxon>Tracheophyta</taxon>
        <taxon>Spermatophyta</taxon>
        <taxon>Magnoliopsida</taxon>
        <taxon>eudicotyledons</taxon>
        <taxon>Gunneridae</taxon>
        <taxon>Pentapetalae</taxon>
        <taxon>rosids</taxon>
        <taxon>fabids</taxon>
        <taxon>Fabales</taxon>
        <taxon>Fabaceae</taxon>
        <taxon>Papilionoideae</taxon>
        <taxon>50 kb inversion clade</taxon>
        <taxon>dalbergioids sensu lato</taxon>
        <taxon>Dalbergieae</taxon>
        <taxon>Pterocarpus clade</taxon>
        <taxon>Stylosanthes</taxon>
    </lineage>
</organism>
<keyword evidence="3" id="KW-1185">Reference proteome</keyword>
<comment type="caution">
    <text evidence="2">The sequence shown here is derived from an EMBL/GenBank/DDBJ whole genome shotgun (WGS) entry which is preliminary data.</text>
</comment>
<name>A0ABU6S2Y8_9FABA</name>
<evidence type="ECO:0000313" key="2">
    <source>
        <dbReference type="EMBL" id="MED6130750.1"/>
    </source>
</evidence>
<dbReference type="EMBL" id="JASCZI010060421">
    <property type="protein sequence ID" value="MED6130750.1"/>
    <property type="molecule type" value="Genomic_DNA"/>
</dbReference>
<feature type="region of interest" description="Disordered" evidence="1">
    <location>
        <begin position="1"/>
        <end position="42"/>
    </location>
</feature>
<accession>A0ABU6S2Y8</accession>
<protein>
    <submittedName>
        <fullName evidence="2">Uncharacterized protein</fullName>
    </submittedName>
</protein>
<gene>
    <name evidence="2" type="ORF">PIB30_003324</name>
</gene>
<evidence type="ECO:0000256" key="1">
    <source>
        <dbReference type="SAM" id="MobiDB-lite"/>
    </source>
</evidence>